<evidence type="ECO:0000256" key="1">
    <source>
        <dbReference type="ARBA" id="ARBA00022723"/>
    </source>
</evidence>
<dbReference type="InterPro" id="IPR001628">
    <property type="entry name" value="Znf_hrmn_rcpt"/>
</dbReference>
<feature type="domain" description="Nuclear receptor" evidence="10">
    <location>
        <begin position="119"/>
        <end position="194"/>
    </location>
</feature>
<dbReference type="SUPFAM" id="SSF57716">
    <property type="entry name" value="Glucocorticoid receptor-like (DNA-binding domain)"/>
    <property type="match status" value="1"/>
</dbReference>
<dbReference type="GO" id="GO:0090575">
    <property type="term" value="C:RNA polymerase II transcription regulator complex"/>
    <property type="evidence" value="ECO:0007669"/>
    <property type="project" value="TreeGrafter"/>
</dbReference>
<evidence type="ECO:0000256" key="3">
    <source>
        <dbReference type="ARBA" id="ARBA00022833"/>
    </source>
</evidence>
<protein>
    <submittedName>
        <fullName evidence="12">Bile acid receptor</fullName>
    </submittedName>
</protein>
<dbReference type="SUPFAM" id="SSF48508">
    <property type="entry name" value="Nuclear receptor ligand-binding domain"/>
    <property type="match status" value="1"/>
</dbReference>
<dbReference type="PANTHER" id="PTHR24082">
    <property type="entry name" value="NUCLEAR HORMONE RECEPTOR"/>
    <property type="match status" value="1"/>
</dbReference>
<accession>A0A6P3VD41</accession>
<dbReference type="Proteomes" id="UP000515203">
    <property type="component" value="Unplaced"/>
</dbReference>
<evidence type="ECO:0000256" key="2">
    <source>
        <dbReference type="ARBA" id="ARBA00022771"/>
    </source>
</evidence>
<dbReference type="Gene3D" id="1.10.565.10">
    <property type="entry name" value="Retinoid X Receptor"/>
    <property type="match status" value="1"/>
</dbReference>
<gene>
    <name evidence="12" type="primary">LOC101582787</name>
</gene>
<reference evidence="12" key="1">
    <citation type="submission" date="2025-08" db="UniProtKB">
        <authorList>
            <consortium name="RefSeq"/>
        </authorList>
    </citation>
    <scope>IDENTIFICATION</scope>
</reference>
<proteinExistence type="predicted"/>
<dbReference type="InterPro" id="IPR035500">
    <property type="entry name" value="NHR-like_dom_sf"/>
</dbReference>
<evidence type="ECO:0000313" key="11">
    <source>
        <dbReference type="Proteomes" id="UP000515203"/>
    </source>
</evidence>
<keyword evidence="6" id="KW-0804">Transcription</keyword>
<keyword evidence="1" id="KW-0479">Metal-binding</keyword>
<keyword evidence="2" id="KW-0863">Zinc-finger</keyword>
<dbReference type="GO" id="GO:0050728">
    <property type="term" value="P:negative regulation of inflammatory response"/>
    <property type="evidence" value="ECO:0007669"/>
    <property type="project" value="TreeGrafter"/>
</dbReference>
<evidence type="ECO:0000259" key="10">
    <source>
        <dbReference type="PROSITE" id="PS51030"/>
    </source>
</evidence>
<dbReference type="GO" id="GO:0008270">
    <property type="term" value="F:zinc ion binding"/>
    <property type="evidence" value="ECO:0007669"/>
    <property type="project" value="UniProtKB-KW"/>
</dbReference>
<keyword evidence="11" id="KW-1185">Reference proteome</keyword>
<dbReference type="GO" id="GO:0045944">
    <property type="term" value="P:positive regulation of transcription by RNA polymerase II"/>
    <property type="evidence" value="ECO:0007669"/>
    <property type="project" value="TreeGrafter"/>
</dbReference>
<dbReference type="FunCoup" id="A0A6P3VD41">
    <property type="interactions" value="10"/>
</dbReference>
<evidence type="ECO:0000256" key="5">
    <source>
        <dbReference type="ARBA" id="ARBA00023125"/>
    </source>
</evidence>
<evidence type="ECO:0000256" key="4">
    <source>
        <dbReference type="ARBA" id="ARBA00023015"/>
    </source>
</evidence>
<evidence type="ECO:0000256" key="9">
    <source>
        <dbReference type="SAM" id="MobiDB-lite"/>
    </source>
</evidence>
<dbReference type="GO" id="GO:0004879">
    <property type="term" value="F:nuclear receptor activity"/>
    <property type="evidence" value="ECO:0007669"/>
    <property type="project" value="TreeGrafter"/>
</dbReference>
<dbReference type="RefSeq" id="XP_012372477.1">
    <property type="nucleotide sequence ID" value="XM_012517023.2"/>
</dbReference>
<dbReference type="InterPro" id="IPR013088">
    <property type="entry name" value="Znf_NHR/GATA"/>
</dbReference>
<dbReference type="Gene3D" id="3.30.50.10">
    <property type="entry name" value="Erythroid Transcription Factor GATA-1, subunit A"/>
    <property type="match status" value="1"/>
</dbReference>
<sequence length="362" mass="40950">MAYTYITTADGYCLAEPMQYYGILPEQVNQQQHHTDFQDAPYCPYTTAQFPPALQSPSSQSNFDSYSLSQQYSDNGQCAFASHDLHKPTFVVTHDMEDGYSRMERFTPTCPLRILKGQGEVCVVCGDKASGYHYNALTCEGCKGFFRRSITKKAAYTCKHGGHCEMDPYMRRKCQACRLKKCKAVGMLAECLLTEIQCNSKRLRKNVKQKNSFHSDIKVEEKGANKKPVSSTRKTARRFSHNFFFIQDSMDLSQEEHQLISNIVAAHQNYIIPLEETKTFMQENANPELSFLQLSETTVLHMHGLVDFTKGLPGFKHLTIDDQTALQTGRDNRDHQCNGTKGGSRALGFEPKKKKSGPQTQS</sequence>
<keyword evidence="8" id="KW-0539">Nucleus</keyword>
<dbReference type="AlphaFoldDB" id="A0A6P3VD41"/>
<dbReference type="OrthoDB" id="5837785at2759"/>
<dbReference type="InParanoid" id="A0A6P3VD41"/>
<dbReference type="GO" id="GO:0000122">
    <property type="term" value="P:negative regulation of transcription by RNA polymerase II"/>
    <property type="evidence" value="ECO:0007669"/>
    <property type="project" value="TreeGrafter"/>
</dbReference>
<dbReference type="PRINTS" id="PR00047">
    <property type="entry name" value="STROIDFINGER"/>
</dbReference>
<dbReference type="PROSITE" id="PS00031">
    <property type="entry name" value="NUCLEAR_REC_DBD_1"/>
    <property type="match status" value="1"/>
</dbReference>
<dbReference type="PANTHER" id="PTHR24082:SF313">
    <property type="entry name" value="NUCLEAR RECEPTOR SUBFAMILY 1, GROUP H, MEMBER 5"/>
    <property type="match status" value="1"/>
</dbReference>
<keyword evidence="5" id="KW-0238">DNA-binding</keyword>
<evidence type="ECO:0000256" key="7">
    <source>
        <dbReference type="ARBA" id="ARBA00023170"/>
    </source>
</evidence>
<dbReference type="PROSITE" id="PS51030">
    <property type="entry name" value="NUCLEAR_REC_DBD_2"/>
    <property type="match status" value="1"/>
</dbReference>
<dbReference type="FunFam" id="3.30.50.10:FF:000098">
    <property type="entry name" value="Farnesoid X receptor beta splice variant 5"/>
    <property type="match status" value="1"/>
</dbReference>
<keyword evidence="4" id="KW-0805">Transcription regulation</keyword>
<evidence type="ECO:0000313" key="12">
    <source>
        <dbReference type="RefSeq" id="XP_012372477.1"/>
    </source>
</evidence>
<name>A0A6P3VD41_OCTDE</name>
<dbReference type="GO" id="GO:0030154">
    <property type="term" value="P:cell differentiation"/>
    <property type="evidence" value="ECO:0007669"/>
    <property type="project" value="TreeGrafter"/>
</dbReference>
<keyword evidence="3" id="KW-0862">Zinc</keyword>
<feature type="region of interest" description="Disordered" evidence="9">
    <location>
        <begin position="327"/>
        <end position="362"/>
    </location>
</feature>
<dbReference type="SMART" id="SM00399">
    <property type="entry name" value="ZnF_C4"/>
    <property type="match status" value="1"/>
</dbReference>
<dbReference type="Pfam" id="PF00105">
    <property type="entry name" value="zf-C4"/>
    <property type="match status" value="1"/>
</dbReference>
<evidence type="ECO:0000256" key="6">
    <source>
        <dbReference type="ARBA" id="ARBA00023163"/>
    </source>
</evidence>
<dbReference type="InterPro" id="IPR050234">
    <property type="entry name" value="Nuclear_hormone_rcpt_NR1"/>
</dbReference>
<organism evidence="11 12">
    <name type="scientific">Octodon degus</name>
    <name type="common">Degu</name>
    <name type="synonym">Sciurus degus</name>
    <dbReference type="NCBI Taxonomy" id="10160"/>
    <lineage>
        <taxon>Eukaryota</taxon>
        <taxon>Metazoa</taxon>
        <taxon>Chordata</taxon>
        <taxon>Craniata</taxon>
        <taxon>Vertebrata</taxon>
        <taxon>Euteleostomi</taxon>
        <taxon>Mammalia</taxon>
        <taxon>Eutheria</taxon>
        <taxon>Euarchontoglires</taxon>
        <taxon>Glires</taxon>
        <taxon>Rodentia</taxon>
        <taxon>Hystricomorpha</taxon>
        <taxon>Octodontidae</taxon>
        <taxon>Octodon</taxon>
    </lineage>
</organism>
<evidence type="ECO:0000256" key="8">
    <source>
        <dbReference type="ARBA" id="ARBA00023242"/>
    </source>
</evidence>
<dbReference type="GeneID" id="101582787"/>
<keyword evidence="7 12" id="KW-0675">Receptor</keyword>
<dbReference type="GO" id="GO:0000978">
    <property type="term" value="F:RNA polymerase II cis-regulatory region sequence-specific DNA binding"/>
    <property type="evidence" value="ECO:0007669"/>
    <property type="project" value="TreeGrafter"/>
</dbReference>